<evidence type="ECO:0000313" key="2">
    <source>
        <dbReference type="Proteomes" id="UP000518266"/>
    </source>
</evidence>
<dbReference type="GO" id="GO:0097367">
    <property type="term" value="F:carbohydrate derivative binding"/>
    <property type="evidence" value="ECO:0007669"/>
    <property type="project" value="InterPro"/>
</dbReference>
<proteinExistence type="predicted"/>
<dbReference type="PANTHER" id="PTHR10937">
    <property type="entry name" value="GLUCOSAMINE--FRUCTOSE-6-PHOSPHATE AMINOTRANSFERASE, ISOMERIZING"/>
    <property type="match status" value="1"/>
</dbReference>
<keyword evidence="2" id="KW-1185">Reference proteome</keyword>
<dbReference type="GO" id="GO:0006002">
    <property type="term" value="P:fructose 6-phosphate metabolic process"/>
    <property type="evidence" value="ECO:0007669"/>
    <property type="project" value="TreeGrafter"/>
</dbReference>
<sequence>MTDVLDLDSLSIRVGPSSFAARTTLIFVRMPTTPLELPQTVDCLQGILTVIPLQLLSFHLAVLRGYDVDFPRNLAKSVTVE</sequence>
<dbReference type="EMBL" id="JAAKFY010000022">
    <property type="protein sequence ID" value="KAF3838235.1"/>
    <property type="molecule type" value="Genomic_DNA"/>
</dbReference>
<evidence type="ECO:0000313" key="1">
    <source>
        <dbReference type="EMBL" id="KAF3838235.1"/>
    </source>
</evidence>
<dbReference type="PANTHER" id="PTHR10937:SF10">
    <property type="entry name" value="GLUTAMINE--FRUCTOSE-6-PHOSPHATE AMINOTRANSFERASE [ISOMERIZING] 2"/>
    <property type="match status" value="1"/>
</dbReference>
<dbReference type="GO" id="GO:0006047">
    <property type="term" value="P:UDP-N-acetylglucosamine metabolic process"/>
    <property type="evidence" value="ECO:0007669"/>
    <property type="project" value="TreeGrafter"/>
</dbReference>
<dbReference type="GO" id="GO:0004360">
    <property type="term" value="F:glutamine-fructose-6-phosphate transaminase (isomerizing) activity"/>
    <property type="evidence" value="ECO:0007669"/>
    <property type="project" value="TreeGrafter"/>
</dbReference>
<dbReference type="AlphaFoldDB" id="A0A7J5XMA4"/>
<protein>
    <submittedName>
        <fullName evidence="1">Uncharacterized protein</fullName>
    </submittedName>
</protein>
<dbReference type="InterPro" id="IPR046348">
    <property type="entry name" value="SIS_dom_sf"/>
</dbReference>
<comment type="caution">
    <text evidence="1">The sequence shown here is derived from an EMBL/GenBank/DDBJ whole genome shotgun (WGS) entry which is preliminary data.</text>
</comment>
<dbReference type="GO" id="GO:0006487">
    <property type="term" value="P:protein N-linked glycosylation"/>
    <property type="evidence" value="ECO:0007669"/>
    <property type="project" value="TreeGrafter"/>
</dbReference>
<dbReference type="SUPFAM" id="SSF53697">
    <property type="entry name" value="SIS domain"/>
    <property type="match status" value="1"/>
</dbReference>
<gene>
    <name evidence="1" type="ORF">F7725_010003</name>
</gene>
<name>A0A7J5XMA4_DISMA</name>
<reference evidence="1 2" key="1">
    <citation type="submission" date="2020-03" db="EMBL/GenBank/DDBJ databases">
        <title>Dissostichus mawsoni Genome sequencing and assembly.</title>
        <authorList>
            <person name="Park H."/>
        </authorList>
    </citation>
    <scope>NUCLEOTIDE SEQUENCE [LARGE SCALE GENOMIC DNA]</scope>
    <source>
        <strain evidence="1">DM0001</strain>
        <tissue evidence="1">Muscle</tissue>
    </source>
</reference>
<accession>A0A7J5XMA4</accession>
<dbReference type="Gene3D" id="3.40.50.10490">
    <property type="entry name" value="Glucose-6-phosphate isomerase like protein, domain 1"/>
    <property type="match status" value="1"/>
</dbReference>
<dbReference type="Proteomes" id="UP000518266">
    <property type="component" value="Unassembled WGS sequence"/>
</dbReference>
<organism evidence="1 2">
    <name type="scientific">Dissostichus mawsoni</name>
    <name type="common">Antarctic cod</name>
    <dbReference type="NCBI Taxonomy" id="36200"/>
    <lineage>
        <taxon>Eukaryota</taxon>
        <taxon>Metazoa</taxon>
        <taxon>Chordata</taxon>
        <taxon>Craniata</taxon>
        <taxon>Vertebrata</taxon>
        <taxon>Euteleostomi</taxon>
        <taxon>Actinopterygii</taxon>
        <taxon>Neopterygii</taxon>
        <taxon>Teleostei</taxon>
        <taxon>Neoteleostei</taxon>
        <taxon>Acanthomorphata</taxon>
        <taxon>Eupercaria</taxon>
        <taxon>Perciformes</taxon>
        <taxon>Notothenioidei</taxon>
        <taxon>Nototheniidae</taxon>
        <taxon>Dissostichus</taxon>
    </lineage>
</organism>
<dbReference type="OrthoDB" id="15235at2759"/>